<proteinExistence type="predicted"/>
<comment type="caution">
    <text evidence="1">The sequence shown here is derived from an EMBL/GenBank/DDBJ whole genome shotgun (WGS) entry which is preliminary data.</text>
</comment>
<keyword evidence="2" id="KW-1185">Reference proteome</keyword>
<gene>
    <name evidence="1" type="ORF">O6H91_06G129100</name>
</gene>
<evidence type="ECO:0000313" key="1">
    <source>
        <dbReference type="EMBL" id="KAJ7554171.1"/>
    </source>
</evidence>
<evidence type="ECO:0000313" key="2">
    <source>
        <dbReference type="Proteomes" id="UP001162992"/>
    </source>
</evidence>
<name>A0ACC2DIP9_DIPCM</name>
<dbReference type="Proteomes" id="UP001162992">
    <property type="component" value="Chromosome 6"/>
</dbReference>
<protein>
    <submittedName>
        <fullName evidence="1">Uncharacterized protein</fullName>
    </submittedName>
</protein>
<reference evidence="2" key="1">
    <citation type="journal article" date="2024" name="Proc. Natl. Acad. Sci. U.S.A.">
        <title>Extraordinary preservation of gene collinearity over three hundred million years revealed in homosporous lycophytes.</title>
        <authorList>
            <person name="Li C."/>
            <person name="Wickell D."/>
            <person name="Kuo L.Y."/>
            <person name="Chen X."/>
            <person name="Nie B."/>
            <person name="Liao X."/>
            <person name="Peng D."/>
            <person name="Ji J."/>
            <person name="Jenkins J."/>
            <person name="Williams M."/>
            <person name="Shu S."/>
            <person name="Plott C."/>
            <person name="Barry K."/>
            <person name="Rajasekar S."/>
            <person name="Grimwood J."/>
            <person name="Han X."/>
            <person name="Sun S."/>
            <person name="Hou Z."/>
            <person name="He W."/>
            <person name="Dai G."/>
            <person name="Sun C."/>
            <person name="Schmutz J."/>
            <person name="Leebens-Mack J.H."/>
            <person name="Li F.W."/>
            <person name="Wang L."/>
        </authorList>
    </citation>
    <scope>NUCLEOTIDE SEQUENCE [LARGE SCALE GENOMIC DNA]</scope>
    <source>
        <strain evidence="2">cv. PW_Plant_1</strain>
    </source>
</reference>
<sequence>MASCSARLLHHSYHSSPCTFSVRCKHQHILCKKKERGDREHHRYHVRVVTPPQRNLGIHCLPTNTQCGETIVVKGEQYIVSGVTYHYQLRRGKYEPSDKKLDVQSTGRYILNLFLENLLEKS</sequence>
<dbReference type="EMBL" id="CM055097">
    <property type="protein sequence ID" value="KAJ7554171.1"/>
    <property type="molecule type" value="Genomic_DNA"/>
</dbReference>
<organism evidence="1 2">
    <name type="scientific">Diphasiastrum complanatum</name>
    <name type="common">Issler's clubmoss</name>
    <name type="synonym">Lycopodium complanatum</name>
    <dbReference type="NCBI Taxonomy" id="34168"/>
    <lineage>
        <taxon>Eukaryota</taxon>
        <taxon>Viridiplantae</taxon>
        <taxon>Streptophyta</taxon>
        <taxon>Embryophyta</taxon>
        <taxon>Tracheophyta</taxon>
        <taxon>Lycopodiopsida</taxon>
        <taxon>Lycopodiales</taxon>
        <taxon>Lycopodiaceae</taxon>
        <taxon>Lycopodioideae</taxon>
        <taxon>Diphasiastrum</taxon>
    </lineage>
</organism>
<accession>A0ACC2DIP9</accession>